<dbReference type="EMBL" id="FXAZ01000004">
    <property type="protein sequence ID" value="SMG49561.1"/>
    <property type="molecule type" value="Genomic_DNA"/>
</dbReference>
<feature type="transmembrane region" description="Helical" evidence="1">
    <location>
        <begin position="65"/>
        <end position="83"/>
    </location>
</feature>
<feature type="transmembrane region" description="Helical" evidence="1">
    <location>
        <begin position="143"/>
        <end position="162"/>
    </location>
</feature>
<reference evidence="2 3" key="1">
    <citation type="submission" date="2017-04" db="EMBL/GenBank/DDBJ databases">
        <authorList>
            <person name="Afonso C.L."/>
            <person name="Miller P.J."/>
            <person name="Scott M.A."/>
            <person name="Spackman E."/>
            <person name="Goraichik I."/>
            <person name="Dimitrov K.M."/>
            <person name="Suarez D.L."/>
            <person name="Swayne D.E."/>
        </authorList>
    </citation>
    <scope>NUCLEOTIDE SEQUENCE [LARGE SCALE GENOMIC DNA]</scope>
    <source>
        <strain evidence="2 3">11</strain>
    </source>
</reference>
<gene>
    <name evidence="2" type="ORF">SAMN06295960_3056</name>
</gene>
<feature type="transmembrane region" description="Helical" evidence="1">
    <location>
        <begin position="38"/>
        <end position="58"/>
    </location>
</feature>
<evidence type="ECO:0000256" key="1">
    <source>
        <dbReference type="SAM" id="Phobius"/>
    </source>
</evidence>
<feature type="transmembrane region" description="Helical" evidence="1">
    <location>
        <begin position="12"/>
        <end position="32"/>
    </location>
</feature>
<accession>A0A1X7L6T0</accession>
<keyword evidence="3" id="KW-1185">Reference proteome</keyword>
<dbReference type="RefSeq" id="WP_085495449.1">
    <property type="nucleotide sequence ID" value="NZ_FXAZ01000004.1"/>
</dbReference>
<organism evidence="2 3">
    <name type="scientific">Paenibacillus aquistagni</name>
    <dbReference type="NCBI Taxonomy" id="1852522"/>
    <lineage>
        <taxon>Bacteria</taxon>
        <taxon>Bacillati</taxon>
        <taxon>Bacillota</taxon>
        <taxon>Bacilli</taxon>
        <taxon>Bacillales</taxon>
        <taxon>Paenibacillaceae</taxon>
        <taxon>Paenibacillus</taxon>
    </lineage>
</organism>
<evidence type="ECO:0000313" key="3">
    <source>
        <dbReference type="Proteomes" id="UP000193834"/>
    </source>
</evidence>
<keyword evidence="1" id="KW-0472">Membrane</keyword>
<proteinExistence type="predicted"/>
<dbReference type="OrthoDB" id="2166737at2"/>
<dbReference type="AlphaFoldDB" id="A0A1X7L6T0"/>
<sequence>MSDRHILDRRNRLFVLILWVSIGLSVLTNLMVGATGTMLVVLIAFGAAGCGAATLLTYRRIAIEYIMYLVPVIMTGLILMLLLSDPQPLFSTYLLIYINMGMMTLYSNYRPVLFTAILSFILTIYAFYDPRLHDAIFAEEPLIYLMLYIVLGAITLCASTLFSERLQRQVMANSEAVQRANEQAGKLLHEIMSSVTILNAFSTDQKERAVMTRNISKEVTHACVEISSTIKQETNELQGIRASVQAVDQSIGEMMQQMEEVSIILAKLQRQMNNAANPMGWNGKSGVPNAVDEPTVNSIMMEFMNSTDQVNEQADQMRIAIAHLEEQYRVVAKAMVAIATSKEQHMTAVEEVVGSMELQHNQITQLVQSYDRLDRRVSDLKKLAQAYDHSDVRGVQ</sequence>
<keyword evidence="1" id="KW-0812">Transmembrane</keyword>
<evidence type="ECO:0000313" key="2">
    <source>
        <dbReference type="EMBL" id="SMG49561.1"/>
    </source>
</evidence>
<keyword evidence="1" id="KW-1133">Transmembrane helix</keyword>
<dbReference type="SUPFAM" id="SSF58104">
    <property type="entry name" value="Methyl-accepting chemotaxis protein (MCP) signaling domain"/>
    <property type="match status" value="1"/>
</dbReference>
<dbReference type="Proteomes" id="UP000193834">
    <property type="component" value="Unassembled WGS sequence"/>
</dbReference>
<dbReference type="STRING" id="1852522.SAMN06295960_3056"/>
<feature type="transmembrane region" description="Helical" evidence="1">
    <location>
        <begin position="111"/>
        <end position="128"/>
    </location>
</feature>
<name>A0A1X7L6T0_9BACL</name>
<protein>
    <recommendedName>
        <fullName evidence="4">Methyl-accepting chemotaxis protein</fullName>
    </recommendedName>
</protein>
<evidence type="ECO:0008006" key="4">
    <source>
        <dbReference type="Google" id="ProtNLM"/>
    </source>
</evidence>